<comment type="catalytic activity">
    <reaction evidence="16">
        <text>UDP-N-acetyl-alpha-D-muramate + NADP(+) = UDP-N-acetyl-3-O-(1-carboxyvinyl)-alpha-D-glucosamine + NADPH + H(+)</text>
        <dbReference type="Rhea" id="RHEA:12248"/>
        <dbReference type="ChEBI" id="CHEBI:15378"/>
        <dbReference type="ChEBI" id="CHEBI:57783"/>
        <dbReference type="ChEBI" id="CHEBI:58349"/>
        <dbReference type="ChEBI" id="CHEBI:68483"/>
        <dbReference type="ChEBI" id="CHEBI:70757"/>
        <dbReference type="EC" id="1.3.1.98"/>
    </reaction>
</comment>
<comment type="pathway">
    <text evidence="4">Cell wall biogenesis; peptidoglycan biosynthesis.</text>
</comment>
<evidence type="ECO:0000256" key="2">
    <source>
        <dbReference type="ARBA" id="ARBA00003921"/>
    </source>
</evidence>
<dbReference type="InterPro" id="IPR036635">
    <property type="entry name" value="MurB_C_sf"/>
</dbReference>
<reference evidence="18" key="1">
    <citation type="submission" date="2018-05" db="EMBL/GenBank/DDBJ databases">
        <authorList>
            <person name="Lanie J.A."/>
            <person name="Ng W.-L."/>
            <person name="Kazmierczak K.M."/>
            <person name="Andrzejewski T.M."/>
            <person name="Davidsen T.M."/>
            <person name="Wayne K.J."/>
            <person name="Tettelin H."/>
            <person name="Glass J.I."/>
            <person name="Rusch D."/>
            <person name="Podicherti R."/>
            <person name="Tsui H.-C.T."/>
            <person name="Winkler M.E."/>
        </authorList>
    </citation>
    <scope>NUCLEOTIDE SEQUENCE</scope>
</reference>
<keyword evidence="10" id="KW-0521">NADP</keyword>
<dbReference type="GO" id="GO:0071949">
    <property type="term" value="F:FAD binding"/>
    <property type="evidence" value="ECO:0007669"/>
    <property type="project" value="InterPro"/>
</dbReference>
<dbReference type="InterPro" id="IPR006094">
    <property type="entry name" value="Oxid_FAD_bind_N"/>
</dbReference>
<evidence type="ECO:0000256" key="12">
    <source>
        <dbReference type="ARBA" id="ARBA00022984"/>
    </source>
</evidence>
<evidence type="ECO:0000256" key="10">
    <source>
        <dbReference type="ARBA" id="ARBA00022857"/>
    </source>
</evidence>
<keyword evidence="12" id="KW-0573">Peptidoglycan synthesis</keyword>
<name>A0A381RSN9_9ZZZZ</name>
<gene>
    <name evidence="18" type="ORF">METZ01_LOCUS47746</name>
</gene>
<dbReference type="GO" id="GO:0051301">
    <property type="term" value="P:cell division"/>
    <property type="evidence" value="ECO:0007669"/>
    <property type="project" value="UniProtKB-KW"/>
</dbReference>
<keyword evidence="13" id="KW-0560">Oxidoreductase</keyword>
<comment type="function">
    <text evidence="2">Cell wall formation.</text>
</comment>
<dbReference type="SUPFAM" id="SSF56194">
    <property type="entry name" value="Uridine diphospho-N-Acetylenolpyruvylglucosamine reductase, MurB, C-terminal domain"/>
    <property type="match status" value="1"/>
</dbReference>
<comment type="cofactor">
    <cofactor evidence="1">
        <name>FAD</name>
        <dbReference type="ChEBI" id="CHEBI:57692"/>
    </cofactor>
</comment>
<dbReference type="UniPathway" id="UPA00219"/>
<dbReference type="GO" id="GO:0005829">
    <property type="term" value="C:cytosol"/>
    <property type="evidence" value="ECO:0007669"/>
    <property type="project" value="TreeGrafter"/>
</dbReference>
<organism evidence="18">
    <name type="scientific">marine metagenome</name>
    <dbReference type="NCBI Taxonomy" id="408172"/>
    <lineage>
        <taxon>unclassified sequences</taxon>
        <taxon>metagenomes</taxon>
        <taxon>ecological metagenomes</taxon>
    </lineage>
</organism>
<evidence type="ECO:0000256" key="9">
    <source>
        <dbReference type="ARBA" id="ARBA00022827"/>
    </source>
</evidence>
<evidence type="ECO:0000256" key="5">
    <source>
        <dbReference type="ARBA" id="ARBA00012518"/>
    </source>
</evidence>
<evidence type="ECO:0000256" key="16">
    <source>
        <dbReference type="ARBA" id="ARBA00048914"/>
    </source>
</evidence>
<evidence type="ECO:0000259" key="17">
    <source>
        <dbReference type="PROSITE" id="PS51387"/>
    </source>
</evidence>
<evidence type="ECO:0000256" key="14">
    <source>
        <dbReference type="ARBA" id="ARBA00023306"/>
    </source>
</evidence>
<accession>A0A381RSN9</accession>
<dbReference type="InterPro" id="IPR016166">
    <property type="entry name" value="FAD-bd_PCMH"/>
</dbReference>
<dbReference type="Gene3D" id="3.30.43.10">
    <property type="entry name" value="Uridine Diphospho-n-acetylenolpyruvylglucosamine Reductase, domain 2"/>
    <property type="match status" value="1"/>
</dbReference>
<evidence type="ECO:0000256" key="7">
    <source>
        <dbReference type="ARBA" id="ARBA00022618"/>
    </source>
</evidence>
<dbReference type="InterPro" id="IPR036318">
    <property type="entry name" value="FAD-bd_PCMH-like_sf"/>
</dbReference>
<evidence type="ECO:0000256" key="4">
    <source>
        <dbReference type="ARBA" id="ARBA00004752"/>
    </source>
</evidence>
<dbReference type="InterPro" id="IPR011601">
    <property type="entry name" value="MurB_C"/>
</dbReference>
<evidence type="ECO:0000256" key="1">
    <source>
        <dbReference type="ARBA" id="ARBA00001974"/>
    </source>
</evidence>
<keyword evidence="11" id="KW-0133">Cell shape</keyword>
<evidence type="ECO:0000256" key="3">
    <source>
        <dbReference type="ARBA" id="ARBA00004496"/>
    </source>
</evidence>
<dbReference type="PROSITE" id="PS51387">
    <property type="entry name" value="FAD_PCMH"/>
    <property type="match status" value="1"/>
</dbReference>
<dbReference type="NCBIfam" id="TIGR00179">
    <property type="entry name" value="murB"/>
    <property type="match status" value="1"/>
</dbReference>
<dbReference type="PANTHER" id="PTHR21071:SF4">
    <property type="entry name" value="UDP-N-ACETYLENOLPYRUVOYLGLUCOSAMINE REDUCTASE"/>
    <property type="match status" value="1"/>
</dbReference>
<dbReference type="InterPro" id="IPR016169">
    <property type="entry name" value="FAD-bd_PCMH_sub2"/>
</dbReference>
<evidence type="ECO:0000256" key="13">
    <source>
        <dbReference type="ARBA" id="ARBA00023002"/>
    </source>
</evidence>
<keyword evidence="7" id="KW-0132">Cell division</keyword>
<sequence length="290" mass="32419">MDNLVYKNEKLSKYSWFGLGGFAKIFFKPKSALDLKKFLEKYNKKNKKIHILGAGSNTLFRDSGFNGVIIKLGAGFNYIKLLNNNKIEVGAATLDKKLSDFAKQKSITGFEFLSCIPGSIGGAITMNSGCYDYDISQIFSSLKAINFSGNLKSFNKDDVKFFYRGNNLPKDLIVLSAVFEGGPLNKREIESRQMKLINQKKESQPNKIKTCGSTFKNPQDKKAWKLIRSSNCSNLNIGGARMSSQHSNFFLNNGSATSSDIENLIEEVRKKVFLKTGINLELEIKIIGEK</sequence>
<comment type="subcellular location">
    <subcellularLocation>
        <location evidence="3">Cytoplasm</location>
    </subcellularLocation>
</comment>
<dbReference type="Pfam" id="PF02873">
    <property type="entry name" value="MurB_C"/>
    <property type="match status" value="1"/>
</dbReference>
<evidence type="ECO:0000256" key="8">
    <source>
        <dbReference type="ARBA" id="ARBA00022630"/>
    </source>
</evidence>
<evidence type="ECO:0000256" key="15">
    <source>
        <dbReference type="ARBA" id="ARBA00023316"/>
    </source>
</evidence>
<evidence type="ECO:0000313" key="18">
    <source>
        <dbReference type="EMBL" id="SUZ94892.1"/>
    </source>
</evidence>
<keyword evidence="9" id="KW-0274">FAD</keyword>
<evidence type="ECO:0000256" key="6">
    <source>
        <dbReference type="ARBA" id="ARBA00022490"/>
    </source>
</evidence>
<dbReference type="InterPro" id="IPR003170">
    <property type="entry name" value="MurB"/>
</dbReference>
<keyword evidence="8" id="KW-0285">Flavoprotein</keyword>
<dbReference type="GO" id="GO:0071555">
    <property type="term" value="P:cell wall organization"/>
    <property type="evidence" value="ECO:0007669"/>
    <property type="project" value="UniProtKB-KW"/>
</dbReference>
<protein>
    <recommendedName>
        <fullName evidence="5">UDP-N-acetylmuramate dehydrogenase</fullName>
        <ecNumber evidence="5">1.3.1.98</ecNumber>
    </recommendedName>
</protein>
<dbReference type="InterPro" id="IPR016167">
    <property type="entry name" value="FAD-bd_PCMH_sub1"/>
</dbReference>
<keyword evidence="14" id="KW-0131">Cell cycle</keyword>
<keyword evidence="15" id="KW-0961">Cell wall biogenesis/degradation</keyword>
<dbReference type="GO" id="GO:0008762">
    <property type="term" value="F:UDP-N-acetylmuramate dehydrogenase activity"/>
    <property type="evidence" value="ECO:0007669"/>
    <property type="project" value="UniProtKB-EC"/>
</dbReference>
<keyword evidence="6" id="KW-0963">Cytoplasm</keyword>
<dbReference type="Gene3D" id="3.30.465.10">
    <property type="match status" value="1"/>
</dbReference>
<dbReference type="NCBIfam" id="NF010480">
    <property type="entry name" value="PRK13905.1"/>
    <property type="match status" value="1"/>
</dbReference>
<dbReference type="Pfam" id="PF01565">
    <property type="entry name" value="FAD_binding_4"/>
    <property type="match status" value="1"/>
</dbReference>
<dbReference type="PANTHER" id="PTHR21071">
    <property type="entry name" value="UDP-N-ACETYLENOLPYRUVOYLGLUCOSAMINE REDUCTASE"/>
    <property type="match status" value="1"/>
</dbReference>
<dbReference type="AlphaFoldDB" id="A0A381RSN9"/>
<dbReference type="Gene3D" id="3.90.78.10">
    <property type="entry name" value="UDP-N-acetylenolpyruvoylglucosamine reductase, C-terminal domain"/>
    <property type="match status" value="1"/>
</dbReference>
<dbReference type="GO" id="GO:0009252">
    <property type="term" value="P:peptidoglycan biosynthetic process"/>
    <property type="evidence" value="ECO:0007669"/>
    <property type="project" value="UniProtKB-UniPathway"/>
</dbReference>
<dbReference type="HAMAP" id="MF_00037">
    <property type="entry name" value="MurB"/>
    <property type="match status" value="1"/>
</dbReference>
<proteinExistence type="inferred from homology"/>
<dbReference type="EMBL" id="UINC01002276">
    <property type="protein sequence ID" value="SUZ94892.1"/>
    <property type="molecule type" value="Genomic_DNA"/>
</dbReference>
<dbReference type="GO" id="GO:0008360">
    <property type="term" value="P:regulation of cell shape"/>
    <property type="evidence" value="ECO:0007669"/>
    <property type="project" value="UniProtKB-KW"/>
</dbReference>
<evidence type="ECO:0000256" key="11">
    <source>
        <dbReference type="ARBA" id="ARBA00022960"/>
    </source>
</evidence>
<dbReference type="EC" id="1.3.1.98" evidence="5"/>
<dbReference type="SUPFAM" id="SSF56176">
    <property type="entry name" value="FAD-binding/transporter-associated domain-like"/>
    <property type="match status" value="1"/>
</dbReference>
<feature type="domain" description="FAD-binding PCMH-type" evidence="17">
    <location>
        <begin position="19"/>
        <end position="184"/>
    </location>
</feature>